<accession>A0A7G5GV40</accession>
<evidence type="ECO:0000256" key="9">
    <source>
        <dbReference type="SAM" id="SignalP"/>
    </source>
</evidence>
<dbReference type="GO" id="GO:0020037">
    <property type="term" value="F:heme binding"/>
    <property type="evidence" value="ECO:0007669"/>
    <property type="project" value="InterPro"/>
</dbReference>
<dbReference type="RefSeq" id="WP_182460028.1">
    <property type="nucleotide sequence ID" value="NZ_CP059732.1"/>
</dbReference>
<evidence type="ECO:0000313" key="11">
    <source>
        <dbReference type="EMBL" id="QMW02732.1"/>
    </source>
</evidence>
<evidence type="ECO:0000313" key="12">
    <source>
        <dbReference type="Proteomes" id="UP000515369"/>
    </source>
</evidence>
<comment type="similarity">
    <text evidence="2">Belongs to the bacterial PQQ dehydrogenase family.</text>
</comment>
<evidence type="ECO:0000256" key="4">
    <source>
        <dbReference type="ARBA" id="ARBA00022723"/>
    </source>
</evidence>
<dbReference type="GO" id="GO:0048038">
    <property type="term" value="F:quinone binding"/>
    <property type="evidence" value="ECO:0007669"/>
    <property type="project" value="InterPro"/>
</dbReference>
<dbReference type="SUPFAM" id="SSF46626">
    <property type="entry name" value="Cytochrome c"/>
    <property type="match status" value="1"/>
</dbReference>
<organism evidence="11 12">
    <name type="scientific">Spirosoma foliorum</name>
    <dbReference type="NCBI Taxonomy" id="2710596"/>
    <lineage>
        <taxon>Bacteria</taxon>
        <taxon>Pseudomonadati</taxon>
        <taxon>Bacteroidota</taxon>
        <taxon>Cytophagia</taxon>
        <taxon>Cytophagales</taxon>
        <taxon>Cytophagaceae</taxon>
        <taxon>Spirosoma</taxon>
    </lineage>
</organism>
<feature type="signal peptide" evidence="9">
    <location>
        <begin position="1"/>
        <end position="23"/>
    </location>
</feature>
<dbReference type="PROSITE" id="PS51007">
    <property type="entry name" value="CYTC"/>
    <property type="match status" value="1"/>
</dbReference>
<keyword evidence="4 8" id="KW-0479">Metal-binding</keyword>
<keyword evidence="12" id="KW-1185">Reference proteome</keyword>
<dbReference type="PANTHER" id="PTHR32303:SF4">
    <property type="entry name" value="QUINOPROTEIN GLUCOSE DEHYDROGENASE"/>
    <property type="match status" value="1"/>
</dbReference>
<dbReference type="InterPro" id="IPR036909">
    <property type="entry name" value="Cyt_c-like_dom_sf"/>
</dbReference>
<keyword evidence="3 8" id="KW-0349">Heme</keyword>
<dbReference type="Pfam" id="PF01011">
    <property type="entry name" value="PQQ"/>
    <property type="match status" value="1"/>
</dbReference>
<dbReference type="PANTHER" id="PTHR32303">
    <property type="entry name" value="QUINOPROTEIN ALCOHOL DEHYDROGENASE (CYTOCHROME C)"/>
    <property type="match status" value="1"/>
</dbReference>
<dbReference type="GO" id="GO:0016614">
    <property type="term" value="F:oxidoreductase activity, acting on CH-OH group of donors"/>
    <property type="evidence" value="ECO:0007669"/>
    <property type="project" value="InterPro"/>
</dbReference>
<dbReference type="InterPro" id="IPR017511">
    <property type="entry name" value="PQQ_mDH"/>
</dbReference>
<evidence type="ECO:0000256" key="2">
    <source>
        <dbReference type="ARBA" id="ARBA00008156"/>
    </source>
</evidence>
<dbReference type="InterPro" id="IPR018391">
    <property type="entry name" value="PQQ_b-propeller_rpt"/>
</dbReference>
<feature type="domain" description="Cytochrome c" evidence="10">
    <location>
        <begin position="43"/>
        <end position="122"/>
    </location>
</feature>
<dbReference type="InterPro" id="IPR009056">
    <property type="entry name" value="Cyt_c-like_dom"/>
</dbReference>
<evidence type="ECO:0000256" key="1">
    <source>
        <dbReference type="ARBA" id="ARBA00001931"/>
    </source>
</evidence>
<dbReference type="KEGG" id="sfol:H3H32_33350"/>
<keyword evidence="7 8" id="KW-0408">Iron</keyword>
<gene>
    <name evidence="11" type="ORF">H3H32_33350</name>
</gene>
<dbReference type="PROSITE" id="PS51257">
    <property type="entry name" value="PROKAR_LIPOPROTEIN"/>
    <property type="match status" value="1"/>
</dbReference>
<name>A0A7G5GV40_9BACT</name>
<proteinExistence type="inferred from homology"/>
<evidence type="ECO:0000256" key="5">
    <source>
        <dbReference type="ARBA" id="ARBA00022729"/>
    </source>
</evidence>
<evidence type="ECO:0000256" key="8">
    <source>
        <dbReference type="PROSITE-ProRule" id="PRU00433"/>
    </source>
</evidence>
<dbReference type="Proteomes" id="UP000515369">
    <property type="component" value="Chromosome"/>
</dbReference>
<evidence type="ECO:0000256" key="7">
    <source>
        <dbReference type="ARBA" id="ARBA00023004"/>
    </source>
</evidence>
<dbReference type="InterPro" id="IPR002372">
    <property type="entry name" value="PQQ_rpt_dom"/>
</dbReference>
<evidence type="ECO:0000256" key="3">
    <source>
        <dbReference type="ARBA" id="ARBA00022617"/>
    </source>
</evidence>
<sequence>MKNRSLLVCTVVFNLLFCSCLKAQQHSAKKVGLTANSGVFTKKQVETGAILFATHCAACHGRDLRGTEGGTALIGDRFITKWAGKSVGQLFDLTKSTMPKTNPHSLDNTAYSSLLAFILNANGFPNGDVALSSKKEVLAAISLGTPSSRVSMQFKPAAYNAKPTTIEADWRQHRGDCASSNYSSLEQINKENAKNLKIAWRWKTDNFGASPEFYFKSTPLMVNGILYTTAGLSRTVAAIDAENGETLWTFRFDEKERKTYVPRQNSGRGVAYWASPSIGKDRIIYITPSFQLVALDAKTGHLIPDFGDSGVVDLKKGLDQKIDPITATIGSTSPPIIVNDVIIMGASFPVGLAPVSKKQVRGDIMGYDVKTGKKLWIFHTIPQQGEVGNETWEKESWTYTGNAGAWAPLTADPELGYVYLPLEAATGDFYGGHRPGSNLFSQSLVCLDAKTGKRVWHYQLIHHDIWDYDLPAPPILANITIDGKAIKAVVQVTKQAFAFVFDRVTGKPVWPIEERPVPQSDVKGEWTSPTQPFPTKPAAFDRQGYSDDILVDFTPEIKKAALKIVSRYKKGPLYTPISTYNPPNNLGTLMLPDAVGGANWQGGVLDPETGILYVSSSTVIRPMSLESAPNISDMDYVAYMGNARIGPYGLPLVKPPYGRITAIDLNTGDHKWMVPNADTPSWVKDVPALKGIKIPRTGLPDRVGMLVTKTLLFAGEGAGLYGSDGGGGNKFRSYDKQTGKIISEIELPANQAGLPMTYSINGKQYIVVAVGAIGHPGELVALSL</sequence>
<feature type="chain" id="PRO_5028874058" evidence="9">
    <location>
        <begin position="24"/>
        <end position="784"/>
    </location>
</feature>
<dbReference type="GO" id="GO:0046872">
    <property type="term" value="F:metal ion binding"/>
    <property type="evidence" value="ECO:0007669"/>
    <property type="project" value="UniProtKB-KW"/>
</dbReference>
<dbReference type="Gene3D" id="1.10.760.10">
    <property type="entry name" value="Cytochrome c-like domain"/>
    <property type="match status" value="1"/>
</dbReference>
<evidence type="ECO:0000256" key="6">
    <source>
        <dbReference type="ARBA" id="ARBA00023002"/>
    </source>
</evidence>
<reference evidence="11 12" key="1">
    <citation type="submission" date="2020-07" db="EMBL/GenBank/DDBJ databases">
        <title>Spirosoma foliorum sp. nov., isolated from the leaves on the Nejang mountain Korea, Republic of.</title>
        <authorList>
            <person name="Ho H."/>
            <person name="Lee Y.-J."/>
            <person name="Nurcahyanto D.-A."/>
            <person name="Kim S.-G."/>
        </authorList>
    </citation>
    <scope>NUCLEOTIDE SEQUENCE [LARGE SCALE GENOMIC DNA]</scope>
    <source>
        <strain evidence="11 12">PL0136</strain>
    </source>
</reference>
<dbReference type="AlphaFoldDB" id="A0A7G5GV40"/>
<keyword evidence="6" id="KW-0560">Oxidoreductase</keyword>
<protein>
    <submittedName>
        <fullName evidence="11">PQQ-binding-like beta-propeller repeat protein</fullName>
    </submittedName>
</protein>
<dbReference type="SUPFAM" id="SSF50998">
    <property type="entry name" value="Quinoprotein alcohol dehydrogenase-like"/>
    <property type="match status" value="1"/>
</dbReference>
<dbReference type="Gene3D" id="2.140.10.10">
    <property type="entry name" value="Quinoprotein alcohol dehydrogenase-like superfamily"/>
    <property type="match status" value="2"/>
</dbReference>
<dbReference type="InterPro" id="IPR011047">
    <property type="entry name" value="Quinoprotein_ADH-like_sf"/>
</dbReference>
<comment type="cofactor">
    <cofactor evidence="1">
        <name>pyrroloquinoline quinone</name>
        <dbReference type="ChEBI" id="CHEBI:58442"/>
    </cofactor>
</comment>
<keyword evidence="5 9" id="KW-0732">Signal</keyword>
<dbReference type="GO" id="GO:0009055">
    <property type="term" value="F:electron transfer activity"/>
    <property type="evidence" value="ECO:0007669"/>
    <property type="project" value="InterPro"/>
</dbReference>
<evidence type="ECO:0000259" key="10">
    <source>
        <dbReference type="PROSITE" id="PS51007"/>
    </source>
</evidence>
<dbReference type="CDD" id="cd10280">
    <property type="entry name" value="PQQ_mGDH"/>
    <property type="match status" value="1"/>
</dbReference>
<dbReference type="GO" id="GO:0016020">
    <property type="term" value="C:membrane"/>
    <property type="evidence" value="ECO:0007669"/>
    <property type="project" value="InterPro"/>
</dbReference>
<dbReference type="EMBL" id="CP059732">
    <property type="protein sequence ID" value="QMW02732.1"/>
    <property type="molecule type" value="Genomic_DNA"/>
</dbReference>
<dbReference type="SMART" id="SM00564">
    <property type="entry name" value="PQQ"/>
    <property type="match status" value="5"/>
</dbReference>